<reference evidence="1" key="1">
    <citation type="submission" date="2021-02" db="EMBL/GenBank/DDBJ databases">
        <authorList>
            <person name="Nowell W R."/>
        </authorList>
    </citation>
    <scope>NUCLEOTIDE SEQUENCE</scope>
</reference>
<sequence length="60" mass="6852">MFTNGVPLGDIDDENNIKSNTLVLRNDSDSNQFFERVDAIRQDNEDLPKHLNKRADFTSA</sequence>
<dbReference type="Proteomes" id="UP000663823">
    <property type="component" value="Unassembled WGS sequence"/>
</dbReference>
<evidence type="ECO:0000313" key="1">
    <source>
        <dbReference type="EMBL" id="CAF3824502.1"/>
    </source>
</evidence>
<protein>
    <submittedName>
        <fullName evidence="1">Uncharacterized protein</fullName>
    </submittedName>
</protein>
<gene>
    <name evidence="1" type="ORF">OTI717_LOCUS19613</name>
</gene>
<comment type="caution">
    <text evidence="1">The sequence shown here is derived from an EMBL/GenBank/DDBJ whole genome shotgun (WGS) entry which is preliminary data.</text>
</comment>
<accession>A0A819D7V6</accession>
<organism evidence="1 2">
    <name type="scientific">Rotaria sordida</name>
    <dbReference type="NCBI Taxonomy" id="392033"/>
    <lineage>
        <taxon>Eukaryota</taxon>
        <taxon>Metazoa</taxon>
        <taxon>Spiralia</taxon>
        <taxon>Gnathifera</taxon>
        <taxon>Rotifera</taxon>
        <taxon>Eurotatoria</taxon>
        <taxon>Bdelloidea</taxon>
        <taxon>Philodinida</taxon>
        <taxon>Philodinidae</taxon>
        <taxon>Rotaria</taxon>
    </lineage>
</organism>
<evidence type="ECO:0000313" key="2">
    <source>
        <dbReference type="Proteomes" id="UP000663823"/>
    </source>
</evidence>
<name>A0A819D7V6_9BILA</name>
<dbReference type="AlphaFoldDB" id="A0A819D7V6"/>
<dbReference type="EMBL" id="CAJOAX010002885">
    <property type="protein sequence ID" value="CAF3824502.1"/>
    <property type="molecule type" value="Genomic_DNA"/>
</dbReference>
<feature type="non-terminal residue" evidence="1">
    <location>
        <position position="60"/>
    </location>
</feature>
<proteinExistence type="predicted"/>